<dbReference type="EMBL" id="SWJE01000010">
    <property type="protein sequence ID" value="TKC86703.1"/>
    <property type="molecule type" value="Genomic_DNA"/>
</dbReference>
<evidence type="ECO:0000259" key="1">
    <source>
        <dbReference type="Pfam" id="PF01476"/>
    </source>
</evidence>
<sequence>MAIAAVAASLAVLQARPAEARQPHVPTASAAAAPYVTRPGDTLIGIAGRYLRDPGDWRALARGNRVSEPRHLPAGMTLRLPVALLRRDPLTASVVAMSGPVERAFRGGRYVPATVGATLAEGDCVRTGDNGFVTLELADGSHLSLPSNTELDLTTLRQTALVGTTVRQFALKRGEVDSQVTHATHKDDRFQIRSPSVVAGVRGTRFRVGYDDAQQATAVEVLDGAVGVAAAAANGIGNGGPQRDAYAAGQLVGARYGSVTRASGGVGGPVALLGAPALRNPAKVQDDSQVAFDLDPLAGAGRYRVEIARDAGVLDVVRDAHVDAPHASFADLPDGTYFVRLSAIDTNGLQGLPQTYAFERRLTGLSASAARRPGSHDYEFRWLVSRAGEPGAATRFRFVLAAAPDLQHPLVDRVDLDAGHIVVSDLPAGVYYWTVVAERFENGRFYEKAGAVQSFTLAY</sequence>
<keyword evidence="4" id="KW-1185">Reference proteome</keyword>
<name>A0A4U1I0Q1_9BURK</name>
<evidence type="ECO:0000259" key="2">
    <source>
        <dbReference type="Pfam" id="PF04773"/>
    </source>
</evidence>
<dbReference type="RefSeq" id="WP_136896596.1">
    <property type="nucleotide sequence ID" value="NZ_SWJE01000010.1"/>
</dbReference>
<dbReference type="AlphaFoldDB" id="A0A4U1I0Q1"/>
<evidence type="ECO:0000313" key="3">
    <source>
        <dbReference type="EMBL" id="TKC86703.1"/>
    </source>
</evidence>
<dbReference type="Pfam" id="PF01476">
    <property type="entry name" value="LysM"/>
    <property type="match status" value="1"/>
</dbReference>
<dbReference type="Gene3D" id="3.10.350.10">
    <property type="entry name" value="LysM domain"/>
    <property type="match status" value="1"/>
</dbReference>
<dbReference type="PANTHER" id="PTHR38731:SF1">
    <property type="entry name" value="FECR PROTEIN DOMAIN-CONTAINING PROTEIN"/>
    <property type="match status" value="1"/>
</dbReference>
<comment type="caution">
    <text evidence="3">The sequence shown here is derived from an EMBL/GenBank/DDBJ whole genome shotgun (WGS) entry which is preliminary data.</text>
</comment>
<dbReference type="Proteomes" id="UP000305539">
    <property type="component" value="Unassembled WGS sequence"/>
</dbReference>
<reference evidence="3 4" key="1">
    <citation type="submission" date="2019-04" db="EMBL/GenBank/DDBJ databases">
        <title>Trinickia sp. 7GSK02, isolated from subtropical forest soil.</title>
        <authorList>
            <person name="Gao Z.-H."/>
            <person name="Qiu L.-H."/>
        </authorList>
    </citation>
    <scope>NUCLEOTIDE SEQUENCE [LARGE SCALE GENOMIC DNA]</scope>
    <source>
        <strain evidence="3 4">7GSK02</strain>
    </source>
</reference>
<dbReference type="InterPro" id="IPR013783">
    <property type="entry name" value="Ig-like_fold"/>
</dbReference>
<dbReference type="InterPro" id="IPR016930">
    <property type="entry name" value="UCP029644"/>
</dbReference>
<evidence type="ECO:0000313" key="4">
    <source>
        <dbReference type="Proteomes" id="UP000305539"/>
    </source>
</evidence>
<feature type="domain" description="FecR protein" evidence="2">
    <location>
        <begin position="125"/>
        <end position="226"/>
    </location>
</feature>
<accession>A0A4U1I0Q1</accession>
<dbReference type="InterPro" id="IPR018392">
    <property type="entry name" value="LysM"/>
</dbReference>
<dbReference type="PANTHER" id="PTHR38731">
    <property type="entry name" value="LIPL45-RELATED LIPOPROTEIN-RELATED"/>
    <property type="match status" value="1"/>
</dbReference>
<protein>
    <submittedName>
        <fullName evidence="3">LysM peptidoglycan-binding domain-containing protein</fullName>
    </submittedName>
</protein>
<gene>
    <name evidence="3" type="ORF">FAZ69_18795</name>
</gene>
<organism evidence="3 4">
    <name type="scientific">Trinickia terrae</name>
    <dbReference type="NCBI Taxonomy" id="2571161"/>
    <lineage>
        <taxon>Bacteria</taxon>
        <taxon>Pseudomonadati</taxon>
        <taxon>Pseudomonadota</taxon>
        <taxon>Betaproteobacteria</taxon>
        <taxon>Burkholderiales</taxon>
        <taxon>Burkholderiaceae</taxon>
        <taxon>Trinickia</taxon>
    </lineage>
</organism>
<dbReference type="OrthoDB" id="9813091at2"/>
<dbReference type="Gene3D" id="2.60.120.1440">
    <property type="match status" value="1"/>
</dbReference>
<dbReference type="Pfam" id="PF04773">
    <property type="entry name" value="FecR"/>
    <property type="match status" value="1"/>
</dbReference>
<dbReference type="InterPro" id="IPR006860">
    <property type="entry name" value="FecR"/>
</dbReference>
<feature type="domain" description="LysM" evidence="1">
    <location>
        <begin position="35"/>
        <end position="81"/>
    </location>
</feature>
<dbReference type="CDD" id="cd00118">
    <property type="entry name" value="LysM"/>
    <property type="match status" value="1"/>
</dbReference>
<proteinExistence type="predicted"/>
<dbReference type="InterPro" id="IPR036779">
    <property type="entry name" value="LysM_dom_sf"/>
</dbReference>
<dbReference type="Gene3D" id="2.60.40.10">
    <property type="entry name" value="Immunoglobulins"/>
    <property type="match status" value="1"/>
</dbReference>
<dbReference type="PIRSF" id="PIRSF029644">
    <property type="entry name" value="UCP029644"/>
    <property type="match status" value="1"/>
</dbReference>